<gene>
    <name evidence="2 3" type="primary">LOC107071496</name>
</gene>
<dbReference type="RefSeq" id="XP_015186021.1">
    <property type="nucleotide sequence ID" value="XM_015330535.1"/>
</dbReference>
<organism evidence="1 2">
    <name type="scientific">Polistes dominula</name>
    <name type="common">European paper wasp</name>
    <name type="synonym">Vespa dominula</name>
    <dbReference type="NCBI Taxonomy" id="743375"/>
    <lineage>
        <taxon>Eukaryota</taxon>
        <taxon>Metazoa</taxon>
        <taxon>Ecdysozoa</taxon>
        <taxon>Arthropoda</taxon>
        <taxon>Hexapoda</taxon>
        <taxon>Insecta</taxon>
        <taxon>Pterygota</taxon>
        <taxon>Neoptera</taxon>
        <taxon>Endopterygota</taxon>
        <taxon>Hymenoptera</taxon>
        <taxon>Apocrita</taxon>
        <taxon>Aculeata</taxon>
        <taxon>Vespoidea</taxon>
        <taxon>Vespidae</taxon>
        <taxon>Polistinae</taxon>
        <taxon>Polistini</taxon>
        <taxon>Polistes</taxon>
    </lineage>
</organism>
<evidence type="ECO:0000313" key="2">
    <source>
        <dbReference type="RefSeq" id="XP_015186021.1"/>
    </source>
</evidence>
<dbReference type="Proteomes" id="UP000694924">
    <property type="component" value="Unplaced"/>
</dbReference>
<keyword evidence="1" id="KW-1185">Reference proteome</keyword>
<reference evidence="2 3" key="1">
    <citation type="submission" date="2025-05" db="UniProtKB">
        <authorList>
            <consortium name="RefSeq"/>
        </authorList>
    </citation>
    <scope>IDENTIFICATION</scope>
    <source>
        <tissue evidence="2 3">Whole body</tissue>
    </source>
</reference>
<proteinExistence type="predicted"/>
<protein>
    <submittedName>
        <fullName evidence="2 3">Uncharacterized protein LOC107071496</fullName>
    </submittedName>
</protein>
<evidence type="ECO:0000313" key="1">
    <source>
        <dbReference type="Proteomes" id="UP000694924"/>
    </source>
</evidence>
<accession>A0ABM1J0N4</accession>
<name>A0ABM1J0N4_POLDO</name>
<sequence>MGTQLNESYIMTRNKFKIRKIITVTENLFNESKINPVKSDPDASLEVGKNEELNLGVKKYHSTVLRRRRKLRKIKESNLGVRKCQSTVVRRRRRVGRTKESNLCVRKCHSTVVVPRRKILKKSNNNEALKIPKIPAKILRIINILRHEEFLDMVSRYLQSSIVKQLKKMKYSETISPINSTISKANM</sequence>
<dbReference type="GeneID" id="107071496"/>
<evidence type="ECO:0000313" key="3">
    <source>
        <dbReference type="RefSeq" id="XP_015186022.1"/>
    </source>
</evidence>
<dbReference type="RefSeq" id="XP_015186022.1">
    <property type="nucleotide sequence ID" value="XM_015330536.1"/>
</dbReference>